<dbReference type="GO" id="GO:0000750">
    <property type="term" value="P:pheromone-dependent signal transduction involved in conjugation with cellular fusion"/>
    <property type="evidence" value="ECO:0007669"/>
    <property type="project" value="TreeGrafter"/>
</dbReference>
<keyword evidence="2" id="KW-0472">Membrane</keyword>
<feature type="transmembrane region" description="Helical" evidence="2">
    <location>
        <begin position="189"/>
        <end position="210"/>
    </location>
</feature>
<keyword evidence="2" id="KW-0812">Transmembrane</keyword>
<dbReference type="Pfam" id="PF02116">
    <property type="entry name" value="STE2"/>
    <property type="match status" value="1"/>
</dbReference>
<dbReference type="CDD" id="cd14939">
    <property type="entry name" value="7tmD_STE2"/>
    <property type="match status" value="1"/>
</dbReference>
<dbReference type="InterPro" id="IPR027458">
    <property type="entry name" value="STE2_TM1-TM2_sf"/>
</dbReference>
<dbReference type="PANTHER" id="PTHR28009:SF1">
    <property type="entry name" value="PHEROMONE ALPHA FACTOR RECEPTOR"/>
    <property type="match status" value="1"/>
</dbReference>
<evidence type="ECO:0000256" key="1">
    <source>
        <dbReference type="SAM" id="MobiDB-lite"/>
    </source>
</evidence>
<dbReference type="EMBL" id="LT598489">
    <property type="protein sequence ID" value="SCV99948.1"/>
    <property type="molecule type" value="Genomic_DNA"/>
</dbReference>
<dbReference type="GO" id="GO:0004932">
    <property type="term" value="F:mating-type factor pheromone receptor activity"/>
    <property type="evidence" value="ECO:0007669"/>
    <property type="project" value="InterPro"/>
</dbReference>
<protein>
    <submittedName>
        <fullName evidence="3">LAFE_0B06062g1_1</fullName>
    </submittedName>
</protein>
<evidence type="ECO:0000313" key="4">
    <source>
        <dbReference type="Proteomes" id="UP000190831"/>
    </source>
</evidence>
<dbReference type="InterPro" id="IPR000366">
    <property type="entry name" value="GPCR_STE2"/>
</dbReference>
<dbReference type="PRINTS" id="PR00250">
    <property type="entry name" value="GPCRSTE2"/>
</dbReference>
<feature type="transmembrane region" description="Helical" evidence="2">
    <location>
        <begin position="39"/>
        <end position="59"/>
    </location>
</feature>
<reference evidence="4" key="1">
    <citation type="submission" date="2016-03" db="EMBL/GenBank/DDBJ databases">
        <authorList>
            <person name="Devillers H."/>
        </authorList>
    </citation>
    <scope>NUCLEOTIDE SEQUENCE [LARGE SCALE GENOMIC DNA]</scope>
</reference>
<gene>
    <name evidence="3" type="ORF">LAFE_0B06062G</name>
</gene>
<accession>A0A1G4M846</accession>
<dbReference type="PANTHER" id="PTHR28009">
    <property type="entry name" value="PHEROMONE ALPHA FACTOR RECEPTOR"/>
    <property type="match status" value="1"/>
</dbReference>
<feature type="region of interest" description="Disordered" evidence="1">
    <location>
        <begin position="359"/>
        <end position="385"/>
    </location>
</feature>
<keyword evidence="2" id="KW-1133">Transmembrane helix</keyword>
<dbReference type="Proteomes" id="UP000190831">
    <property type="component" value="Chromosome B"/>
</dbReference>
<dbReference type="OrthoDB" id="5402633at2759"/>
<feature type="transmembrane region" description="Helical" evidence="2">
    <location>
        <begin position="111"/>
        <end position="130"/>
    </location>
</feature>
<evidence type="ECO:0000313" key="3">
    <source>
        <dbReference type="EMBL" id="SCV99948.1"/>
    </source>
</evidence>
<dbReference type="STRING" id="4955.A0A1G4M846"/>
<sequence length="447" mass="50111">MTFDPSLSFITYTSAYGSDTQLSFEQLESLAQTRLTQGILFGTRIGAAGLAIIVLWMITKNRKTPIFVINQVSLSFLFLHSVLYVGYLFRHYASIIYNLTMFTDFVPRSDVYLYGAINIFQVLLVISIEVSLTYQIRVIFKSDNYKRIGRVLMVISIVLAVVTAVMYLVTAIKSMITIYSDISGNPDTVLFNVSTILLSCSVNFMTLILTSKLLLAIRSRRFLGLKQFDSFHILMIMSCQTLILPSIFFILAYALNKNQGTDTLASVATLLVTLSLPLSSMWATAANNSSYPTSVNTQYSSSMYDTESDRFEKPSLYTHSAKSSVNFKKYQNHLYDIYPVTRDQMVDHGCNDADLEKNQTRGTNLSIRDGESAPGRGDRSDVGRLDVPGYDLNDASSASKDMINLNVYTPNTLDDEEAREFWTINDSSYHPRLTKGCSKKYSGSINS</sequence>
<feature type="compositionally biased region" description="Basic and acidic residues" evidence="1">
    <location>
        <begin position="368"/>
        <end position="384"/>
    </location>
</feature>
<dbReference type="OMA" id="MWMISKK"/>
<feature type="transmembrane region" description="Helical" evidence="2">
    <location>
        <begin position="231"/>
        <end position="255"/>
    </location>
</feature>
<name>A0A1G4M846_LACFM</name>
<keyword evidence="4" id="KW-1185">Reference proteome</keyword>
<dbReference type="AlphaFoldDB" id="A0A1G4M846"/>
<feature type="transmembrane region" description="Helical" evidence="2">
    <location>
        <begin position="267"/>
        <end position="285"/>
    </location>
</feature>
<feature type="transmembrane region" description="Helical" evidence="2">
    <location>
        <begin position="66"/>
        <end position="89"/>
    </location>
</feature>
<dbReference type="GO" id="GO:0038038">
    <property type="term" value="C:G protein-coupled receptor homodimeric complex"/>
    <property type="evidence" value="ECO:0007669"/>
    <property type="project" value="TreeGrafter"/>
</dbReference>
<evidence type="ECO:0000256" key="2">
    <source>
        <dbReference type="SAM" id="Phobius"/>
    </source>
</evidence>
<organism evidence="3 4">
    <name type="scientific">Lachancea fermentati</name>
    <name type="common">Zygosaccharomyces fermentati</name>
    <dbReference type="NCBI Taxonomy" id="4955"/>
    <lineage>
        <taxon>Eukaryota</taxon>
        <taxon>Fungi</taxon>
        <taxon>Dikarya</taxon>
        <taxon>Ascomycota</taxon>
        <taxon>Saccharomycotina</taxon>
        <taxon>Saccharomycetes</taxon>
        <taxon>Saccharomycetales</taxon>
        <taxon>Saccharomycetaceae</taxon>
        <taxon>Lachancea</taxon>
    </lineage>
</organism>
<dbReference type="Gene3D" id="1.10.287.920">
    <property type="entry name" value="Pheromone alpha factor receptor"/>
    <property type="match status" value="1"/>
</dbReference>
<feature type="transmembrane region" description="Helical" evidence="2">
    <location>
        <begin position="151"/>
        <end position="169"/>
    </location>
</feature>
<proteinExistence type="predicted"/>